<dbReference type="EMBL" id="BARS01018874">
    <property type="protein sequence ID" value="GAF86115.1"/>
    <property type="molecule type" value="Genomic_DNA"/>
</dbReference>
<dbReference type="GO" id="GO:0005886">
    <property type="term" value="C:plasma membrane"/>
    <property type="evidence" value="ECO:0007669"/>
    <property type="project" value="UniProtKB-SubCell"/>
</dbReference>
<dbReference type="GO" id="GO:0010041">
    <property type="term" value="P:response to iron(III) ion"/>
    <property type="evidence" value="ECO:0007669"/>
    <property type="project" value="TreeGrafter"/>
</dbReference>
<feature type="transmembrane region" description="Helical" evidence="8">
    <location>
        <begin position="168"/>
        <end position="190"/>
    </location>
</feature>
<feature type="transmembrane region" description="Helical" evidence="8">
    <location>
        <begin position="101"/>
        <end position="117"/>
    </location>
</feature>
<protein>
    <recommendedName>
        <fullName evidence="9">Glycosyltransferase RgtA/B/C/D-like domain-containing protein</fullName>
    </recommendedName>
</protein>
<gene>
    <name evidence="10" type="ORF">S01H1_30651</name>
</gene>
<dbReference type="PANTHER" id="PTHR33908:SF3">
    <property type="entry name" value="UNDECAPRENYL PHOSPHATE-ALPHA-4-AMINO-4-DEOXY-L-ARABINOSE ARABINOSYL TRANSFERASE"/>
    <property type="match status" value="1"/>
</dbReference>
<organism evidence="10">
    <name type="scientific">marine sediment metagenome</name>
    <dbReference type="NCBI Taxonomy" id="412755"/>
    <lineage>
        <taxon>unclassified sequences</taxon>
        <taxon>metagenomes</taxon>
        <taxon>ecological metagenomes</taxon>
    </lineage>
</organism>
<evidence type="ECO:0000256" key="7">
    <source>
        <dbReference type="ARBA" id="ARBA00023136"/>
    </source>
</evidence>
<evidence type="ECO:0000256" key="8">
    <source>
        <dbReference type="SAM" id="Phobius"/>
    </source>
</evidence>
<keyword evidence="6 8" id="KW-1133">Transmembrane helix</keyword>
<keyword evidence="5 8" id="KW-0812">Transmembrane</keyword>
<dbReference type="InterPro" id="IPR038731">
    <property type="entry name" value="RgtA/B/C-like"/>
</dbReference>
<dbReference type="InterPro" id="IPR050297">
    <property type="entry name" value="LipidA_mod_glycosyltrf_83"/>
</dbReference>
<evidence type="ECO:0000313" key="10">
    <source>
        <dbReference type="EMBL" id="GAF86115.1"/>
    </source>
</evidence>
<evidence type="ECO:0000256" key="3">
    <source>
        <dbReference type="ARBA" id="ARBA00022676"/>
    </source>
</evidence>
<comment type="subcellular location">
    <subcellularLocation>
        <location evidence="1">Cell membrane</location>
        <topology evidence="1">Multi-pass membrane protein</topology>
    </subcellularLocation>
</comment>
<feature type="domain" description="Glycosyltransferase RgtA/B/C/D-like" evidence="9">
    <location>
        <begin position="30"/>
        <end position="186"/>
    </location>
</feature>
<dbReference type="AlphaFoldDB" id="X0UCB2"/>
<evidence type="ECO:0000256" key="2">
    <source>
        <dbReference type="ARBA" id="ARBA00022475"/>
    </source>
</evidence>
<feature type="transmembrane region" description="Helical" evidence="8">
    <location>
        <begin position="202"/>
        <end position="220"/>
    </location>
</feature>
<evidence type="ECO:0000259" key="9">
    <source>
        <dbReference type="Pfam" id="PF13231"/>
    </source>
</evidence>
<evidence type="ECO:0000256" key="6">
    <source>
        <dbReference type="ARBA" id="ARBA00022989"/>
    </source>
</evidence>
<sequence length="230" mass="25158">MWIDEVSQLQSAQDVLAEGLSAVVKRDNVSPLSHWILAAWLRGCSPSEMSIRMPSALASVATVFLLYLLGRRMFGVSAGLVAAGFVALSPFAIWYAQDGRMYSLMMCLGALAMYACWEASSERGRSRHWVLLAIASAAGVYNHQYALLLGAALGVYALTCFGLKHRTFWAFAATQLVAAISFVPWLLVSLERLRGMAGTPKAAPLLWLPYAGFTFVYGFSLGPSVRELHW</sequence>
<evidence type="ECO:0000256" key="5">
    <source>
        <dbReference type="ARBA" id="ARBA00022692"/>
    </source>
</evidence>
<feature type="transmembrane region" description="Helical" evidence="8">
    <location>
        <begin position="76"/>
        <end position="95"/>
    </location>
</feature>
<keyword evidence="3" id="KW-0328">Glycosyltransferase</keyword>
<keyword evidence="2" id="KW-1003">Cell membrane</keyword>
<feature type="non-terminal residue" evidence="10">
    <location>
        <position position="230"/>
    </location>
</feature>
<keyword evidence="4" id="KW-0808">Transferase</keyword>
<name>X0UCB2_9ZZZZ</name>
<dbReference type="GO" id="GO:0016763">
    <property type="term" value="F:pentosyltransferase activity"/>
    <property type="evidence" value="ECO:0007669"/>
    <property type="project" value="TreeGrafter"/>
</dbReference>
<evidence type="ECO:0000256" key="4">
    <source>
        <dbReference type="ARBA" id="ARBA00022679"/>
    </source>
</evidence>
<keyword evidence="7 8" id="KW-0472">Membrane</keyword>
<dbReference type="PANTHER" id="PTHR33908">
    <property type="entry name" value="MANNOSYLTRANSFERASE YKCB-RELATED"/>
    <property type="match status" value="1"/>
</dbReference>
<feature type="transmembrane region" description="Helical" evidence="8">
    <location>
        <begin position="51"/>
        <end position="69"/>
    </location>
</feature>
<dbReference type="Pfam" id="PF13231">
    <property type="entry name" value="PMT_2"/>
    <property type="match status" value="1"/>
</dbReference>
<comment type="caution">
    <text evidence="10">The sequence shown here is derived from an EMBL/GenBank/DDBJ whole genome shotgun (WGS) entry which is preliminary data.</text>
</comment>
<proteinExistence type="predicted"/>
<feature type="transmembrane region" description="Helical" evidence="8">
    <location>
        <begin position="129"/>
        <end position="156"/>
    </location>
</feature>
<reference evidence="10" key="1">
    <citation type="journal article" date="2014" name="Front. Microbiol.">
        <title>High frequency of phylogenetically diverse reductive dehalogenase-homologous genes in deep subseafloor sedimentary metagenomes.</title>
        <authorList>
            <person name="Kawai M."/>
            <person name="Futagami T."/>
            <person name="Toyoda A."/>
            <person name="Takaki Y."/>
            <person name="Nishi S."/>
            <person name="Hori S."/>
            <person name="Arai W."/>
            <person name="Tsubouchi T."/>
            <person name="Morono Y."/>
            <person name="Uchiyama I."/>
            <person name="Ito T."/>
            <person name="Fujiyama A."/>
            <person name="Inagaki F."/>
            <person name="Takami H."/>
        </authorList>
    </citation>
    <scope>NUCLEOTIDE SEQUENCE</scope>
    <source>
        <strain evidence="10">Expedition CK06-06</strain>
    </source>
</reference>
<dbReference type="GO" id="GO:0008610">
    <property type="term" value="P:lipid biosynthetic process"/>
    <property type="evidence" value="ECO:0007669"/>
    <property type="project" value="UniProtKB-ARBA"/>
</dbReference>
<evidence type="ECO:0000256" key="1">
    <source>
        <dbReference type="ARBA" id="ARBA00004651"/>
    </source>
</evidence>
<accession>X0UCB2</accession>